<proteinExistence type="predicted"/>
<accession>A0A9W8RTE3</accession>
<gene>
    <name evidence="2" type="ORF">NW762_010260</name>
</gene>
<reference evidence="2" key="1">
    <citation type="submission" date="2022-09" db="EMBL/GenBank/DDBJ databases">
        <title>Fusarium specimens isolated from Avocado Roots.</title>
        <authorList>
            <person name="Stajich J."/>
            <person name="Roper C."/>
            <person name="Heimlech-Rivalta G."/>
        </authorList>
    </citation>
    <scope>NUCLEOTIDE SEQUENCE</scope>
    <source>
        <strain evidence="2">CF00136</strain>
    </source>
</reference>
<sequence>MPTKRVTRSSRPSSAPAAKLKRPVTPDNPAPDPKRRKIDQAQVHSESKRQEVNLLLQHAQNEFYSADQDLQVFTQMRNDAWQNYQNAIWNCNNAHNRKEHAKKSIVDLKGIQEAQHAVVKRQESQVKLSRIREEFAYAIADFEDCNDLAKKSEEKIEDYDFESLFSKRE</sequence>
<feature type="region of interest" description="Disordered" evidence="1">
    <location>
        <begin position="1"/>
        <end position="46"/>
    </location>
</feature>
<protein>
    <submittedName>
        <fullName evidence="2">Uncharacterized protein</fullName>
    </submittedName>
</protein>
<dbReference type="Proteomes" id="UP001152049">
    <property type="component" value="Unassembled WGS sequence"/>
</dbReference>
<evidence type="ECO:0000313" key="2">
    <source>
        <dbReference type="EMBL" id="KAJ4253864.1"/>
    </source>
</evidence>
<name>A0A9W8RTE3_9HYPO</name>
<evidence type="ECO:0000313" key="3">
    <source>
        <dbReference type="Proteomes" id="UP001152049"/>
    </source>
</evidence>
<dbReference type="AlphaFoldDB" id="A0A9W8RTE3"/>
<organism evidence="2 3">
    <name type="scientific">Fusarium torreyae</name>
    <dbReference type="NCBI Taxonomy" id="1237075"/>
    <lineage>
        <taxon>Eukaryota</taxon>
        <taxon>Fungi</taxon>
        <taxon>Dikarya</taxon>
        <taxon>Ascomycota</taxon>
        <taxon>Pezizomycotina</taxon>
        <taxon>Sordariomycetes</taxon>
        <taxon>Hypocreomycetidae</taxon>
        <taxon>Hypocreales</taxon>
        <taxon>Nectriaceae</taxon>
        <taxon>Fusarium</taxon>
    </lineage>
</organism>
<feature type="compositionally biased region" description="Low complexity" evidence="1">
    <location>
        <begin position="9"/>
        <end position="18"/>
    </location>
</feature>
<keyword evidence="3" id="KW-1185">Reference proteome</keyword>
<evidence type="ECO:0000256" key="1">
    <source>
        <dbReference type="SAM" id="MobiDB-lite"/>
    </source>
</evidence>
<dbReference type="EMBL" id="JAOQAZ010000023">
    <property type="protein sequence ID" value="KAJ4253864.1"/>
    <property type="molecule type" value="Genomic_DNA"/>
</dbReference>
<comment type="caution">
    <text evidence="2">The sequence shown here is derived from an EMBL/GenBank/DDBJ whole genome shotgun (WGS) entry which is preliminary data.</text>
</comment>